<gene>
    <name evidence="1" type="ORF">MNBD_GAMMA11-417</name>
</gene>
<evidence type="ECO:0000313" key="1">
    <source>
        <dbReference type="EMBL" id="VAW66536.1"/>
    </source>
</evidence>
<accession>A0A3B0YDY2</accession>
<dbReference type="SUPFAM" id="SSF53850">
    <property type="entry name" value="Periplasmic binding protein-like II"/>
    <property type="match status" value="1"/>
</dbReference>
<dbReference type="Gene3D" id="3.40.190.10">
    <property type="entry name" value="Periplasmic binding protein-like II"/>
    <property type="match status" value="2"/>
</dbReference>
<dbReference type="Pfam" id="PF12974">
    <property type="entry name" value="Phosphonate-bd"/>
    <property type="match status" value="1"/>
</dbReference>
<sequence length="292" mass="33247">MKVSQIRTLFVFLSLLLPQIVSGAYVFTAPPRETAKNGQKVYESIAEFLTKSTGYRFEYKQQDTWDEYVKGMRNEKYDLVFDGPHFVDWRIHNIGHRALIKIPHLLQWRVIVRSDNNSVKKLEDLAGKKVCAPGSPNFGMLNLFNHFKDAAQQPVHVEVKGWNNVYDSVKNGDCVAGVLPRKNHKIYDKVGAYTRSIHTHLPYPNQAFTVSKRISEGLGDAIREALLSEDGQQALKNLRKRYTGGSKLVGAVDEEYDSIYMLLMKAKNFSNNSGSRKVIANEQFFNKTTVSR</sequence>
<evidence type="ECO:0008006" key="2">
    <source>
        <dbReference type="Google" id="ProtNLM"/>
    </source>
</evidence>
<feature type="non-terminal residue" evidence="1">
    <location>
        <position position="292"/>
    </location>
</feature>
<dbReference type="AlphaFoldDB" id="A0A3B0YDY2"/>
<organism evidence="1">
    <name type="scientific">hydrothermal vent metagenome</name>
    <dbReference type="NCBI Taxonomy" id="652676"/>
    <lineage>
        <taxon>unclassified sequences</taxon>
        <taxon>metagenomes</taxon>
        <taxon>ecological metagenomes</taxon>
    </lineage>
</organism>
<reference evidence="1" key="1">
    <citation type="submission" date="2018-06" db="EMBL/GenBank/DDBJ databases">
        <authorList>
            <person name="Zhirakovskaya E."/>
        </authorList>
    </citation>
    <scope>NUCLEOTIDE SEQUENCE</scope>
</reference>
<dbReference type="EMBL" id="UOFG01000278">
    <property type="protein sequence ID" value="VAW66536.1"/>
    <property type="molecule type" value="Genomic_DNA"/>
</dbReference>
<protein>
    <recommendedName>
        <fullName evidence="2">Solute-binding protein family 3/N-terminal domain-containing protein</fullName>
    </recommendedName>
</protein>
<name>A0A3B0YDY2_9ZZZZ</name>
<proteinExistence type="predicted"/>